<gene>
    <name evidence="7" type="ORF">SAMN02745158_03980</name>
</gene>
<sequence>MKYDFDKVLDRHGTLSHKWDGMEEEFPGNPQALPFWVADTDFPCPRPIVEAVCKRAAHPIYGYSDISVKAQGLAAKWQEKRNGWKAKPEWVTFSNGIVPALSAMVAAFTRPGEGVIVQPPVYYPFQDSVVNNGRKLVENPLVFDGEKWGINFEELELLAADPGNKLLLLCHPLNPVSRVLDKEELKRIGDICIHNEVIVAIDEIHSDLTYQHKRFYSLAGLGKEYERISVTAMAPSKTFNIAGLQISAILIPDEALREAFVKEMDRRVNIPNAFGVTAFDVAYSDPECEEYLEQLLAYLWENYLFVDRYLGKWMPKITCQKPDATYLLWLDCRKLHLNDDALEHFWLREAGLALDAGRWFGRGGSGFMRMNIGCARSLLAQGLGQLREAYRKRGF</sequence>
<dbReference type="InterPro" id="IPR015424">
    <property type="entry name" value="PyrdxlP-dep_Trfase"/>
</dbReference>
<dbReference type="Gene3D" id="3.40.640.10">
    <property type="entry name" value="Type I PLP-dependent aspartate aminotransferase-like (Major domain)"/>
    <property type="match status" value="1"/>
</dbReference>
<dbReference type="NCBIfam" id="TIGR04350">
    <property type="entry name" value="C_S_lyase_PatB"/>
    <property type="match status" value="1"/>
</dbReference>
<dbReference type="InterPro" id="IPR015422">
    <property type="entry name" value="PyrdxlP-dep_Trfase_small"/>
</dbReference>
<dbReference type="Gene3D" id="3.90.1150.10">
    <property type="entry name" value="Aspartate Aminotransferase, domain 1"/>
    <property type="match status" value="1"/>
</dbReference>
<dbReference type="EC" id="4.4.1.13" evidence="2"/>
<evidence type="ECO:0000313" key="7">
    <source>
        <dbReference type="EMBL" id="SHF49995.1"/>
    </source>
</evidence>
<evidence type="ECO:0000256" key="5">
    <source>
        <dbReference type="ARBA" id="ARBA00037974"/>
    </source>
</evidence>
<name>A0A1M5C5K2_9CLOT</name>
<organism evidence="7 8">
    <name type="scientific">Lactonifactor longoviformis DSM 17459</name>
    <dbReference type="NCBI Taxonomy" id="1122155"/>
    <lineage>
        <taxon>Bacteria</taxon>
        <taxon>Bacillati</taxon>
        <taxon>Bacillota</taxon>
        <taxon>Clostridia</taxon>
        <taxon>Eubacteriales</taxon>
        <taxon>Clostridiaceae</taxon>
        <taxon>Lactonifactor</taxon>
    </lineage>
</organism>
<dbReference type="Pfam" id="PF00155">
    <property type="entry name" value="Aminotran_1_2"/>
    <property type="match status" value="1"/>
</dbReference>
<reference evidence="7 8" key="1">
    <citation type="submission" date="2016-11" db="EMBL/GenBank/DDBJ databases">
        <authorList>
            <person name="Jaros S."/>
            <person name="Januszkiewicz K."/>
            <person name="Wedrychowicz H."/>
        </authorList>
    </citation>
    <scope>NUCLEOTIDE SEQUENCE [LARGE SCALE GENOMIC DNA]</scope>
    <source>
        <strain evidence="7 8">DSM 17459</strain>
    </source>
</reference>
<dbReference type="OrthoDB" id="9802872at2"/>
<protein>
    <recommendedName>
        <fullName evidence="2">cysteine-S-conjugate beta-lyase</fullName>
        <ecNumber evidence="2">4.4.1.13</ecNumber>
    </recommendedName>
</protein>
<dbReference type="InterPro" id="IPR004839">
    <property type="entry name" value="Aminotransferase_I/II_large"/>
</dbReference>
<evidence type="ECO:0000256" key="4">
    <source>
        <dbReference type="ARBA" id="ARBA00023239"/>
    </source>
</evidence>
<proteinExistence type="inferred from homology"/>
<dbReference type="RefSeq" id="WP_072854517.1">
    <property type="nucleotide sequence ID" value="NZ_FQVI01000034.1"/>
</dbReference>
<comment type="similarity">
    <text evidence="5">Belongs to the class-II pyridoxal-phosphate-dependent aminotransferase family. MalY/PatB cystathionine beta-lyase subfamily.</text>
</comment>
<accession>A0A1M5C5K2</accession>
<dbReference type="EMBL" id="FQVI01000034">
    <property type="protein sequence ID" value="SHF49995.1"/>
    <property type="molecule type" value="Genomic_DNA"/>
</dbReference>
<evidence type="ECO:0000256" key="1">
    <source>
        <dbReference type="ARBA" id="ARBA00001933"/>
    </source>
</evidence>
<evidence type="ECO:0000256" key="2">
    <source>
        <dbReference type="ARBA" id="ARBA00012224"/>
    </source>
</evidence>
<evidence type="ECO:0000256" key="3">
    <source>
        <dbReference type="ARBA" id="ARBA00022898"/>
    </source>
</evidence>
<dbReference type="GO" id="GO:0047804">
    <property type="term" value="F:cysteine-S-conjugate beta-lyase activity"/>
    <property type="evidence" value="ECO:0007669"/>
    <property type="project" value="UniProtKB-EC"/>
</dbReference>
<feature type="domain" description="Aminotransferase class I/classII large" evidence="6">
    <location>
        <begin position="60"/>
        <end position="378"/>
    </location>
</feature>
<comment type="cofactor">
    <cofactor evidence="1">
        <name>pyridoxal 5'-phosphate</name>
        <dbReference type="ChEBI" id="CHEBI:597326"/>
    </cofactor>
</comment>
<dbReference type="InterPro" id="IPR015421">
    <property type="entry name" value="PyrdxlP-dep_Trfase_major"/>
</dbReference>
<dbReference type="AlphaFoldDB" id="A0A1M5C5K2"/>
<keyword evidence="3" id="KW-0663">Pyridoxal phosphate</keyword>
<evidence type="ECO:0000259" key="6">
    <source>
        <dbReference type="Pfam" id="PF00155"/>
    </source>
</evidence>
<dbReference type="PANTHER" id="PTHR43525">
    <property type="entry name" value="PROTEIN MALY"/>
    <property type="match status" value="1"/>
</dbReference>
<evidence type="ECO:0000313" key="8">
    <source>
        <dbReference type="Proteomes" id="UP000184245"/>
    </source>
</evidence>
<keyword evidence="8" id="KW-1185">Reference proteome</keyword>
<dbReference type="CDD" id="cd00609">
    <property type="entry name" value="AAT_like"/>
    <property type="match status" value="1"/>
</dbReference>
<dbReference type="InterPro" id="IPR027619">
    <property type="entry name" value="C-S_lyase_PatB-like"/>
</dbReference>
<dbReference type="Proteomes" id="UP000184245">
    <property type="component" value="Unassembled WGS sequence"/>
</dbReference>
<dbReference type="GO" id="GO:0030170">
    <property type="term" value="F:pyridoxal phosphate binding"/>
    <property type="evidence" value="ECO:0007669"/>
    <property type="project" value="InterPro"/>
</dbReference>
<dbReference type="STRING" id="1122155.SAMN02745158_03980"/>
<dbReference type="PANTHER" id="PTHR43525:SF1">
    <property type="entry name" value="PROTEIN MALY"/>
    <property type="match status" value="1"/>
</dbReference>
<dbReference type="InterPro" id="IPR051798">
    <property type="entry name" value="Class-II_PLP-Dep_Aminotrans"/>
</dbReference>
<dbReference type="SUPFAM" id="SSF53383">
    <property type="entry name" value="PLP-dependent transferases"/>
    <property type="match status" value="1"/>
</dbReference>
<keyword evidence="4 7" id="KW-0456">Lyase</keyword>